<keyword evidence="8 11" id="KW-1133">Transmembrane helix</keyword>
<protein>
    <submittedName>
        <fullName evidence="13">Protein TonB</fullName>
    </submittedName>
</protein>
<feature type="compositionally biased region" description="Pro residues" evidence="10">
    <location>
        <begin position="81"/>
        <end position="98"/>
    </location>
</feature>
<dbReference type="PRINTS" id="PR01374">
    <property type="entry name" value="TONBPROTEIN"/>
</dbReference>
<evidence type="ECO:0000256" key="9">
    <source>
        <dbReference type="ARBA" id="ARBA00023136"/>
    </source>
</evidence>
<dbReference type="PROSITE" id="PS52015">
    <property type="entry name" value="TONB_CTD"/>
    <property type="match status" value="1"/>
</dbReference>
<comment type="caution">
    <text evidence="13">The sequence shown here is derived from an EMBL/GenBank/DDBJ whole genome shotgun (WGS) entry which is preliminary data.</text>
</comment>
<dbReference type="PANTHER" id="PTHR33446">
    <property type="entry name" value="PROTEIN TONB-RELATED"/>
    <property type="match status" value="1"/>
</dbReference>
<gene>
    <name evidence="13" type="ORF">B0I27_11253</name>
</gene>
<dbReference type="InterPro" id="IPR003538">
    <property type="entry name" value="TonB"/>
</dbReference>
<dbReference type="SUPFAM" id="SSF74653">
    <property type="entry name" value="TolA/TonB C-terminal domain"/>
    <property type="match status" value="1"/>
</dbReference>
<dbReference type="GO" id="GO:0030288">
    <property type="term" value="C:outer membrane-bounded periplasmic space"/>
    <property type="evidence" value="ECO:0007669"/>
    <property type="project" value="InterPro"/>
</dbReference>
<dbReference type="GO" id="GO:0098797">
    <property type="term" value="C:plasma membrane protein complex"/>
    <property type="evidence" value="ECO:0007669"/>
    <property type="project" value="TreeGrafter"/>
</dbReference>
<dbReference type="GO" id="GO:0015891">
    <property type="term" value="P:siderophore transport"/>
    <property type="evidence" value="ECO:0007669"/>
    <property type="project" value="InterPro"/>
</dbReference>
<sequence length="276" mass="30219">MAKLDIFNREWIDVVFTGRNQAYGAYQLRKNNAKTTNRALLFGSIVFILGMSSPLIAKYIKGMAPDEDSNNIIQTEVVLTPPPPVDEAAPPPPPAAEPPKPRVDQVRFPPPVVVPAEKVRDEEPPTVEELKVADPGQKTIAGDPNADIRIDEPVGEAPPTKAAVVEDNAVYDFSSIEQMPDFPGGMPKFYAYVGKNYTYPAAAREQGVSGRLIMSFVVEKDGSLTDIKVLRDLGMGTGDEAIRLLKKAPKWKPGIQNGRPVRVQYTLPIMLNLEGQ</sequence>
<reference evidence="13 14" key="1">
    <citation type="submission" date="2018-03" db="EMBL/GenBank/DDBJ databases">
        <title>Genomic Encyclopedia of Type Strains, Phase III (KMG-III): the genomes of soil and plant-associated and newly described type strains.</title>
        <authorList>
            <person name="Whitman W."/>
        </authorList>
    </citation>
    <scope>NUCLEOTIDE SEQUENCE [LARGE SCALE GENOMIC DNA]</scope>
    <source>
        <strain evidence="13 14">CGMCC 1.9313</strain>
    </source>
</reference>
<dbReference type="Pfam" id="PF03544">
    <property type="entry name" value="TonB_C"/>
    <property type="match status" value="1"/>
</dbReference>
<dbReference type="GO" id="GO:0015031">
    <property type="term" value="P:protein transport"/>
    <property type="evidence" value="ECO:0007669"/>
    <property type="project" value="UniProtKB-KW"/>
</dbReference>
<comment type="subcellular location">
    <subcellularLocation>
        <location evidence="1">Cell inner membrane</location>
        <topology evidence="1">Single-pass membrane protein</topology>
        <orientation evidence="1">Periplasmic side</orientation>
    </subcellularLocation>
</comment>
<feature type="domain" description="TonB C-terminal" evidence="12">
    <location>
        <begin position="184"/>
        <end position="276"/>
    </location>
</feature>
<dbReference type="Proteomes" id="UP000238034">
    <property type="component" value="Unassembled WGS sequence"/>
</dbReference>
<keyword evidence="9 11" id="KW-0472">Membrane</keyword>
<proteinExistence type="inferred from homology"/>
<dbReference type="InterPro" id="IPR006260">
    <property type="entry name" value="TonB/TolA_C"/>
</dbReference>
<keyword evidence="3" id="KW-0813">Transport</keyword>
<name>A0A2T0TU26_9SPHI</name>
<dbReference type="AlphaFoldDB" id="A0A2T0TU26"/>
<dbReference type="InterPro" id="IPR051045">
    <property type="entry name" value="TonB-dependent_transducer"/>
</dbReference>
<evidence type="ECO:0000259" key="12">
    <source>
        <dbReference type="PROSITE" id="PS52015"/>
    </source>
</evidence>
<evidence type="ECO:0000256" key="2">
    <source>
        <dbReference type="ARBA" id="ARBA00006555"/>
    </source>
</evidence>
<accession>A0A2T0TU26</accession>
<dbReference type="NCBIfam" id="TIGR01352">
    <property type="entry name" value="tonB_Cterm"/>
    <property type="match status" value="1"/>
</dbReference>
<evidence type="ECO:0000256" key="5">
    <source>
        <dbReference type="ARBA" id="ARBA00022519"/>
    </source>
</evidence>
<dbReference type="OrthoDB" id="649093at2"/>
<keyword evidence="6 11" id="KW-0812">Transmembrane</keyword>
<dbReference type="InterPro" id="IPR037682">
    <property type="entry name" value="TonB_C"/>
</dbReference>
<evidence type="ECO:0000313" key="13">
    <source>
        <dbReference type="EMBL" id="PRY49169.1"/>
    </source>
</evidence>
<dbReference type="Gene3D" id="3.30.1150.10">
    <property type="match status" value="1"/>
</dbReference>
<evidence type="ECO:0000256" key="6">
    <source>
        <dbReference type="ARBA" id="ARBA00022692"/>
    </source>
</evidence>
<evidence type="ECO:0000256" key="3">
    <source>
        <dbReference type="ARBA" id="ARBA00022448"/>
    </source>
</evidence>
<evidence type="ECO:0000256" key="8">
    <source>
        <dbReference type="ARBA" id="ARBA00022989"/>
    </source>
</evidence>
<feature type="transmembrane region" description="Helical" evidence="11">
    <location>
        <begin position="39"/>
        <end position="60"/>
    </location>
</feature>
<keyword evidence="4" id="KW-1003">Cell membrane</keyword>
<dbReference type="PANTHER" id="PTHR33446:SF2">
    <property type="entry name" value="PROTEIN TONB"/>
    <property type="match status" value="1"/>
</dbReference>
<evidence type="ECO:0000256" key="1">
    <source>
        <dbReference type="ARBA" id="ARBA00004383"/>
    </source>
</evidence>
<evidence type="ECO:0000256" key="10">
    <source>
        <dbReference type="SAM" id="MobiDB-lite"/>
    </source>
</evidence>
<evidence type="ECO:0000256" key="7">
    <source>
        <dbReference type="ARBA" id="ARBA00022927"/>
    </source>
</evidence>
<feature type="region of interest" description="Disordered" evidence="10">
    <location>
        <begin position="81"/>
        <end position="108"/>
    </location>
</feature>
<keyword evidence="5" id="KW-0997">Cell inner membrane</keyword>
<evidence type="ECO:0000256" key="4">
    <source>
        <dbReference type="ARBA" id="ARBA00022475"/>
    </source>
</evidence>
<comment type="similarity">
    <text evidence="2">Belongs to the TonB family.</text>
</comment>
<dbReference type="GO" id="GO:0055085">
    <property type="term" value="P:transmembrane transport"/>
    <property type="evidence" value="ECO:0007669"/>
    <property type="project" value="InterPro"/>
</dbReference>
<dbReference type="RefSeq" id="WP_106295060.1">
    <property type="nucleotide sequence ID" value="NZ_PVTH01000012.1"/>
</dbReference>
<keyword evidence="7" id="KW-0653">Protein transport</keyword>
<keyword evidence="14" id="KW-1185">Reference proteome</keyword>
<dbReference type="GO" id="GO:0031992">
    <property type="term" value="F:energy transducer activity"/>
    <property type="evidence" value="ECO:0007669"/>
    <property type="project" value="InterPro"/>
</dbReference>
<organism evidence="13 14">
    <name type="scientific">Arcticibacter pallidicorallinus</name>
    <dbReference type="NCBI Taxonomy" id="1259464"/>
    <lineage>
        <taxon>Bacteria</taxon>
        <taxon>Pseudomonadati</taxon>
        <taxon>Bacteroidota</taxon>
        <taxon>Sphingobacteriia</taxon>
        <taxon>Sphingobacteriales</taxon>
        <taxon>Sphingobacteriaceae</taxon>
        <taxon>Arcticibacter</taxon>
    </lineage>
</organism>
<evidence type="ECO:0000313" key="14">
    <source>
        <dbReference type="Proteomes" id="UP000238034"/>
    </source>
</evidence>
<evidence type="ECO:0000256" key="11">
    <source>
        <dbReference type="SAM" id="Phobius"/>
    </source>
</evidence>
<dbReference type="EMBL" id="PVTH01000012">
    <property type="protein sequence ID" value="PRY49169.1"/>
    <property type="molecule type" value="Genomic_DNA"/>
</dbReference>